<dbReference type="InterPro" id="IPR005821">
    <property type="entry name" value="Ion_trans_dom"/>
</dbReference>
<dbReference type="HOGENOM" id="CLU_005746_11_1_1"/>
<dbReference type="Pfam" id="PF00027">
    <property type="entry name" value="cNMP_binding"/>
    <property type="match status" value="1"/>
</dbReference>
<dbReference type="PANTHER" id="PTHR45638">
    <property type="entry name" value="CYCLIC NUCLEOTIDE-GATED CATION CHANNEL SUBUNIT A"/>
    <property type="match status" value="1"/>
</dbReference>
<evidence type="ECO:0000313" key="11">
    <source>
        <dbReference type="EMBL" id="ESO98199.1"/>
    </source>
</evidence>
<protein>
    <recommendedName>
        <fullName evidence="10">Cyclic nucleotide-binding domain-containing protein</fullName>
    </recommendedName>
</protein>
<dbReference type="Gene3D" id="1.10.287.70">
    <property type="match status" value="1"/>
</dbReference>
<comment type="subcellular location">
    <subcellularLocation>
        <location evidence="1">Membrane</location>
        <topology evidence="1">Multi-pass membrane protein</topology>
    </subcellularLocation>
</comment>
<dbReference type="GO" id="GO:0030553">
    <property type="term" value="F:cGMP binding"/>
    <property type="evidence" value="ECO:0007669"/>
    <property type="project" value="TreeGrafter"/>
</dbReference>
<sequence>GKWYVSWLFLVMMAYMYNAWVIPLRGVFPYQTPDTVVYWLVMDYICDFLYVVDILIFKVRLRFINNGIVETNRKETKKHYMKKWMFRLDVLALIPLDLFYLLVGVNPWLRVPRLLKIQTFWEFYDRCDQAAKSTAHTIRIIKTMTYMLFLIHIETCGYYAASVYQGIASNRWVYNGVGNAYIRCFYLATKTATSIGNNPKPTNNLEYMFMVLYWLSGVFVFALLIGQIRDIVEAAGHVKDKYQKKMDAVSWYMRSINLPKEMQDRVREWFLYNWEQQKTLDERSLLEALPKKLQADMAISVHFNTLSKVQLFQDCDKNLLYDLVLKMKACLYLPQDYICRKGEVGKEMYIVSQGQVDVVGGEDGETVLATLHEGSVFGEISLLAMSGGNRRTANVRCKGFTNLFTLSKADFEEAMREYPEAQKLLKKRAKKLLKENAARERKANKMEAEEIIRTPTGTPKLLKTVIQVINSSQFNV</sequence>
<evidence type="ECO:0000256" key="6">
    <source>
        <dbReference type="ARBA" id="ARBA00023136"/>
    </source>
</evidence>
<dbReference type="SUPFAM" id="SSF81324">
    <property type="entry name" value="Voltage-gated potassium channels"/>
    <property type="match status" value="1"/>
</dbReference>
<dbReference type="SUPFAM" id="SSF51206">
    <property type="entry name" value="cAMP-binding domain-like"/>
    <property type="match status" value="1"/>
</dbReference>
<dbReference type="CDD" id="cd00038">
    <property type="entry name" value="CAP_ED"/>
    <property type="match status" value="1"/>
</dbReference>
<evidence type="ECO:0000256" key="4">
    <source>
        <dbReference type="ARBA" id="ARBA00022989"/>
    </source>
</evidence>
<evidence type="ECO:0000256" key="8">
    <source>
        <dbReference type="ARBA" id="ARBA00023303"/>
    </source>
</evidence>
<dbReference type="PROSITE" id="PS00888">
    <property type="entry name" value="CNMP_BINDING_1"/>
    <property type="match status" value="1"/>
</dbReference>
<gene>
    <name evidence="11" type="ORF">LOTGIDRAFT_114456</name>
</gene>
<keyword evidence="7" id="KW-1071">Ligand-gated ion channel</keyword>
<evidence type="ECO:0000256" key="9">
    <source>
        <dbReference type="SAM" id="Phobius"/>
    </source>
</evidence>
<feature type="transmembrane region" description="Helical" evidence="9">
    <location>
        <begin position="36"/>
        <end position="57"/>
    </location>
</feature>
<evidence type="ECO:0000259" key="10">
    <source>
        <dbReference type="PROSITE" id="PS50042"/>
    </source>
</evidence>
<dbReference type="EMBL" id="KB201262">
    <property type="protein sequence ID" value="ESO98199.1"/>
    <property type="molecule type" value="Genomic_DNA"/>
</dbReference>
<dbReference type="GO" id="GO:0017071">
    <property type="term" value="C:intracellular cyclic nucleotide activated cation channel complex"/>
    <property type="evidence" value="ECO:0007669"/>
    <property type="project" value="TreeGrafter"/>
</dbReference>
<dbReference type="KEGG" id="lgi:LOTGIDRAFT_114456"/>
<dbReference type="FunFam" id="1.10.287.630:FF:000001">
    <property type="entry name" value="Cyclic nucleotide-gated channel alpha 3"/>
    <property type="match status" value="1"/>
</dbReference>
<dbReference type="OrthoDB" id="421226at2759"/>
<dbReference type="CTD" id="20231095"/>
<feature type="transmembrane region" description="Helical" evidence="9">
    <location>
        <begin position="7"/>
        <end position="24"/>
    </location>
</feature>
<dbReference type="OMA" id="FRVCMDH"/>
<keyword evidence="6 9" id="KW-0472">Membrane</keyword>
<keyword evidence="12" id="KW-1185">Reference proteome</keyword>
<proteinExistence type="predicted"/>
<feature type="transmembrane region" description="Helical" evidence="9">
    <location>
        <begin position="84"/>
        <end position="103"/>
    </location>
</feature>
<keyword evidence="4 9" id="KW-1133">Transmembrane helix</keyword>
<dbReference type="STRING" id="225164.V4C8W9"/>
<dbReference type="InterPro" id="IPR018490">
    <property type="entry name" value="cNMP-bd_dom_sf"/>
</dbReference>
<dbReference type="InterPro" id="IPR014710">
    <property type="entry name" value="RmlC-like_jellyroll"/>
</dbReference>
<dbReference type="InterPro" id="IPR018488">
    <property type="entry name" value="cNMP-bd_CS"/>
</dbReference>
<keyword evidence="8" id="KW-0407">Ion channel</keyword>
<evidence type="ECO:0000256" key="2">
    <source>
        <dbReference type="ARBA" id="ARBA00022448"/>
    </source>
</evidence>
<dbReference type="AlphaFoldDB" id="V4C8W9"/>
<dbReference type="GO" id="GO:0005223">
    <property type="term" value="F:intracellularly cGMP-activated cation channel activity"/>
    <property type="evidence" value="ECO:0007669"/>
    <property type="project" value="TreeGrafter"/>
</dbReference>
<evidence type="ECO:0000313" key="12">
    <source>
        <dbReference type="Proteomes" id="UP000030746"/>
    </source>
</evidence>
<reference evidence="11 12" key="1">
    <citation type="journal article" date="2013" name="Nature">
        <title>Insights into bilaterian evolution from three spiralian genomes.</title>
        <authorList>
            <person name="Simakov O."/>
            <person name="Marletaz F."/>
            <person name="Cho S.J."/>
            <person name="Edsinger-Gonzales E."/>
            <person name="Havlak P."/>
            <person name="Hellsten U."/>
            <person name="Kuo D.H."/>
            <person name="Larsson T."/>
            <person name="Lv J."/>
            <person name="Arendt D."/>
            <person name="Savage R."/>
            <person name="Osoegawa K."/>
            <person name="de Jong P."/>
            <person name="Grimwood J."/>
            <person name="Chapman J.A."/>
            <person name="Shapiro H."/>
            <person name="Aerts A."/>
            <person name="Otillar R.P."/>
            <person name="Terry A.Y."/>
            <person name="Boore J.L."/>
            <person name="Grigoriev I.V."/>
            <person name="Lindberg D.R."/>
            <person name="Seaver E.C."/>
            <person name="Weisblat D.A."/>
            <person name="Putnam N.H."/>
            <person name="Rokhsar D.S."/>
        </authorList>
    </citation>
    <scope>NUCLEOTIDE SEQUENCE [LARGE SCALE GENOMIC DNA]</scope>
</reference>
<dbReference type="Gene3D" id="2.60.120.10">
    <property type="entry name" value="Jelly Rolls"/>
    <property type="match status" value="1"/>
</dbReference>
<dbReference type="GeneID" id="20231095"/>
<evidence type="ECO:0000256" key="5">
    <source>
        <dbReference type="ARBA" id="ARBA00023065"/>
    </source>
</evidence>
<keyword evidence="2" id="KW-0813">Transport</keyword>
<evidence type="ECO:0000256" key="1">
    <source>
        <dbReference type="ARBA" id="ARBA00004141"/>
    </source>
</evidence>
<feature type="non-terminal residue" evidence="11">
    <location>
        <position position="1"/>
    </location>
</feature>
<dbReference type="PROSITE" id="PS00889">
    <property type="entry name" value="CNMP_BINDING_2"/>
    <property type="match status" value="1"/>
</dbReference>
<dbReference type="PANTHER" id="PTHR45638:SF1">
    <property type="entry name" value="CYCLIC NUCLEOTIDE-GATED ION CHANNEL SUBUNIT B, ISOFORM A"/>
    <property type="match status" value="1"/>
</dbReference>
<keyword evidence="5" id="KW-0406">Ion transport</keyword>
<dbReference type="GO" id="GO:0005222">
    <property type="term" value="F:intracellularly cAMP-activated cation channel activity"/>
    <property type="evidence" value="ECO:0007669"/>
    <property type="project" value="TreeGrafter"/>
</dbReference>
<keyword evidence="3 9" id="KW-0812">Transmembrane</keyword>
<organism evidence="11 12">
    <name type="scientific">Lottia gigantea</name>
    <name type="common">Giant owl limpet</name>
    <dbReference type="NCBI Taxonomy" id="225164"/>
    <lineage>
        <taxon>Eukaryota</taxon>
        <taxon>Metazoa</taxon>
        <taxon>Spiralia</taxon>
        <taxon>Lophotrochozoa</taxon>
        <taxon>Mollusca</taxon>
        <taxon>Gastropoda</taxon>
        <taxon>Patellogastropoda</taxon>
        <taxon>Lottioidea</taxon>
        <taxon>Lottiidae</taxon>
        <taxon>Lottia</taxon>
    </lineage>
</organism>
<dbReference type="Pfam" id="PF00520">
    <property type="entry name" value="Ion_trans"/>
    <property type="match status" value="1"/>
</dbReference>
<dbReference type="InterPro" id="IPR050866">
    <property type="entry name" value="CNG_cation_channel"/>
</dbReference>
<dbReference type="Gene3D" id="1.10.287.630">
    <property type="entry name" value="Helix hairpin bin"/>
    <property type="match status" value="1"/>
</dbReference>
<dbReference type="GO" id="GO:0005886">
    <property type="term" value="C:plasma membrane"/>
    <property type="evidence" value="ECO:0007669"/>
    <property type="project" value="TreeGrafter"/>
</dbReference>
<dbReference type="Proteomes" id="UP000030746">
    <property type="component" value="Unassembled WGS sequence"/>
</dbReference>
<evidence type="ECO:0000256" key="3">
    <source>
        <dbReference type="ARBA" id="ARBA00022692"/>
    </source>
</evidence>
<dbReference type="FunFam" id="1.10.287.70:FF:000072">
    <property type="entry name" value="Cyclic nucleotide gated channel beta 3"/>
    <property type="match status" value="1"/>
</dbReference>
<dbReference type="PROSITE" id="PS50042">
    <property type="entry name" value="CNMP_BINDING_3"/>
    <property type="match status" value="1"/>
</dbReference>
<dbReference type="GO" id="GO:0044877">
    <property type="term" value="F:protein-containing complex binding"/>
    <property type="evidence" value="ECO:0007669"/>
    <property type="project" value="TreeGrafter"/>
</dbReference>
<feature type="domain" description="Cyclic nucleotide-binding" evidence="10">
    <location>
        <begin position="311"/>
        <end position="415"/>
    </location>
</feature>
<dbReference type="InterPro" id="IPR000595">
    <property type="entry name" value="cNMP-bd_dom"/>
</dbReference>
<dbReference type="RefSeq" id="XP_009050907.1">
    <property type="nucleotide sequence ID" value="XM_009052659.1"/>
</dbReference>
<dbReference type="SMART" id="SM00100">
    <property type="entry name" value="cNMP"/>
    <property type="match status" value="1"/>
</dbReference>
<accession>V4C8W9</accession>
<dbReference type="FunFam" id="2.60.120.10:FF:000078">
    <property type="entry name" value="Cyclic nucleotide-gated channel"/>
    <property type="match status" value="1"/>
</dbReference>
<feature type="transmembrane region" description="Helical" evidence="9">
    <location>
        <begin position="207"/>
        <end position="225"/>
    </location>
</feature>
<evidence type="ECO:0000256" key="7">
    <source>
        <dbReference type="ARBA" id="ARBA00023286"/>
    </source>
</evidence>
<name>V4C8W9_LOTGI</name>